<evidence type="ECO:0000256" key="2">
    <source>
        <dbReference type="ARBA" id="ARBA00009948"/>
    </source>
</evidence>
<feature type="binding site" evidence="7">
    <location>
        <position position="27"/>
    </location>
    <ligand>
        <name>3-phosphoshikimate</name>
        <dbReference type="ChEBI" id="CHEBI:145989"/>
    </ligand>
</feature>
<dbReference type="PANTHER" id="PTHR21090">
    <property type="entry name" value="AROM/DEHYDROQUINATE SYNTHASE"/>
    <property type="match status" value="1"/>
</dbReference>
<accession>A0A1H3S5X3</accession>
<dbReference type="EC" id="2.5.1.19" evidence="7"/>
<keyword evidence="7" id="KW-0963">Cytoplasm</keyword>
<evidence type="ECO:0000256" key="7">
    <source>
        <dbReference type="HAMAP-Rule" id="MF_00210"/>
    </source>
</evidence>
<feature type="binding site" evidence="7">
    <location>
        <position position="397"/>
    </location>
    <ligand>
        <name>phosphoenolpyruvate</name>
        <dbReference type="ChEBI" id="CHEBI:58702"/>
    </ligand>
</feature>
<feature type="binding site" evidence="7">
    <location>
        <position position="356"/>
    </location>
    <ligand>
        <name>phosphoenolpyruvate</name>
        <dbReference type="ChEBI" id="CHEBI:58702"/>
    </ligand>
</feature>
<keyword evidence="3 7" id="KW-0028">Amino-acid biosynthesis</keyword>
<evidence type="ECO:0000256" key="5">
    <source>
        <dbReference type="ARBA" id="ARBA00023141"/>
    </source>
</evidence>
<evidence type="ECO:0000256" key="4">
    <source>
        <dbReference type="ARBA" id="ARBA00022679"/>
    </source>
</evidence>
<comment type="pathway">
    <text evidence="1 7">Metabolic intermediate biosynthesis; chorismate biosynthesis; chorismate from D-erythrose 4-phosphate and phosphoenolpyruvate: step 6/7.</text>
</comment>
<dbReference type="InterPro" id="IPR036968">
    <property type="entry name" value="Enolpyruvate_Tfrase_sf"/>
</dbReference>
<sequence>MQLFVSGSETPIRGELNIPVSKYHAHRALVLASLAPGRSVVRGLSETRQVVWTVGVLRALGTRIDIDGDTYVVHGGRYHTRNDVVDHGSISAQGVLNVGSSGTTLYFMTGLASLADRPITLTGMKYFRRRPIKALLDSLGQLGVKYSADNDRPPITVQPGAPAGGHVTIPGTLSQWLSGLLLLAPFAEKETTVEVIGELNERPYVELTVRMMRHWGLVVEHSDDWRTFTIPAGQTATATDYTIPPDIGSAAFGLAAAAIHPSDVLFRGLTATTSAETDHPEAEFLDLVAAMGLPMEHDEETGFVRVRHDGIELNPLDIDCQPIPDLLPVLAALASFAHGTSRLRNVSHIRLKESDRVNAMLQLNKLGGDLVDTGSELLITGVDELRGAPMSSFNDHRVLMSLSVAATRADGESRLTYPRAYRISYPTFLQAMTSVGLDMAITSLAGAEKSRSEQALAS</sequence>
<feature type="domain" description="Enolpyruvate transferase" evidence="8">
    <location>
        <begin position="10"/>
        <end position="431"/>
    </location>
</feature>
<dbReference type="GO" id="GO:0009073">
    <property type="term" value="P:aromatic amino acid family biosynthetic process"/>
    <property type="evidence" value="ECO:0007669"/>
    <property type="project" value="UniProtKB-KW"/>
</dbReference>
<dbReference type="GO" id="GO:0003866">
    <property type="term" value="F:3-phosphoshikimate 1-carboxyvinyltransferase activity"/>
    <property type="evidence" value="ECO:0007669"/>
    <property type="project" value="UniProtKB-UniRule"/>
</dbReference>
<dbReference type="RefSeq" id="WP_217634394.1">
    <property type="nucleotide sequence ID" value="NZ_FNPZ01000003.1"/>
</dbReference>
<dbReference type="NCBIfam" id="TIGR01356">
    <property type="entry name" value="aroA"/>
    <property type="match status" value="1"/>
</dbReference>
<dbReference type="PIRSF" id="PIRSF000505">
    <property type="entry name" value="EPSPS"/>
    <property type="match status" value="1"/>
</dbReference>
<keyword evidence="5 7" id="KW-0057">Aromatic amino acid biosynthesis</keyword>
<comment type="subunit">
    <text evidence="7">Monomer.</text>
</comment>
<dbReference type="AlphaFoldDB" id="A0A1H3S5X3"/>
<proteinExistence type="inferred from homology"/>
<gene>
    <name evidence="7" type="primary">aroA</name>
    <name evidence="9" type="ORF">SAMN05216554_3332</name>
</gene>
<keyword evidence="10" id="KW-1185">Reference proteome</keyword>
<comment type="similarity">
    <text evidence="2 7">Belongs to the EPSP synthase family.</text>
</comment>
<dbReference type="Gene3D" id="3.65.10.10">
    <property type="entry name" value="Enolpyruvate transferase domain"/>
    <property type="match status" value="2"/>
</dbReference>
<protein>
    <recommendedName>
        <fullName evidence="7">3-phosphoshikimate 1-carboxyvinyltransferase</fullName>
        <ecNumber evidence="7">2.5.1.19</ecNumber>
    </recommendedName>
    <alternativeName>
        <fullName evidence="7">5-enolpyruvylshikimate-3-phosphate synthase</fullName>
        <shortName evidence="7">EPSP synthase</shortName>
        <shortName evidence="7">EPSPS</shortName>
    </alternativeName>
</protein>
<dbReference type="InterPro" id="IPR013792">
    <property type="entry name" value="RNA3'P_cycl/enolpyr_Trfase_a/b"/>
</dbReference>
<comment type="function">
    <text evidence="7">Catalyzes the transfer of the enolpyruvyl moiety of phosphoenolpyruvate (PEP) to the 5-hydroxyl of shikimate-3-phosphate (S3P) to produce enolpyruvyl shikimate-3-phosphate and inorganic phosphate.</text>
</comment>
<dbReference type="InterPro" id="IPR006264">
    <property type="entry name" value="EPSP_synthase"/>
</dbReference>
<feature type="binding site" evidence="7">
    <location>
        <position position="174"/>
    </location>
    <ligand>
        <name>3-phosphoshikimate</name>
        <dbReference type="ChEBI" id="CHEBI:145989"/>
    </ligand>
</feature>
<feature type="binding site" evidence="7">
    <location>
        <position position="22"/>
    </location>
    <ligand>
        <name>phosphoenolpyruvate</name>
        <dbReference type="ChEBI" id="CHEBI:58702"/>
    </ligand>
</feature>
<feature type="binding site" evidence="7">
    <location>
        <position position="175"/>
    </location>
    <ligand>
        <name>phosphoenolpyruvate</name>
        <dbReference type="ChEBI" id="CHEBI:58702"/>
    </ligand>
</feature>
<dbReference type="GO" id="GO:0005737">
    <property type="term" value="C:cytoplasm"/>
    <property type="evidence" value="ECO:0007669"/>
    <property type="project" value="UniProtKB-SubCell"/>
</dbReference>
<feature type="active site" description="Proton acceptor" evidence="7">
    <location>
        <position position="325"/>
    </location>
</feature>
<reference evidence="9 10" key="1">
    <citation type="submission" date="2016-10" db="EMBL/GenBank/DDBJ databases">
        <authorList>
            <person name="de Groot N.N."/>
        </authorList>
    </citation>
    <scope>NUCLEOTIDE SEQUENCE [LARGE SCALE GENOMIC DNA]</scope>
    <source>
        <strain evidence="9 10">CGMCC 4.3491</strain>
    </source>
</reference>
<dbReference type="EMBL" id="FNPZ01000003">
    <property type="protein sequence ID" value="SDZ33294.1"/>
    <property type="molecule type" value="Genomic_DNA"/>
</dbReference>
<dbReference type="HAMAP" id="MF_00210">
    <property type="entry name" value="EPSP_synth"/>
    <property type="match status" value="1"/>
</dbReference>
<keyword evidence="4 7" id="KW-0808">Transferase</keyword>
<dbReference type="CDD" id="cd01556">
    <property type="entry name" value="EPSP_synthase"/>
    <property type="match status" value="1"/>
</dbReference>
<evidence type="ECO:0000313" key="9">
    <source>
        <dbReference type="EMBL" id="SDZ33294.1"/>
    </source>
</evidence>
<dbReference type="UniPathway" id="UPA00053">
    <property type="reaction ID" value="UER00089"/>
</dbReference>
<name>A0A1H3S5X3_9MICO</name>
<feature type="binding site" evidence="7">
    <location>
        <position position="352"/>
    </location>
    <ligand>
        <name>3-phosphoshikimate</name>
        <dbReference type="ChEBI" id="CHEBI:145989"/>
    </ligand>
</feature>
<feature type="binding site" evidence="7">
    <location>
        <position position="325"/>
    </location>
    <ligand>
        <name>3-phosphoshikimate</name>
        <dbReference type="ChEBI" id="CHEBI:145989"/>
    </ligand>
</feature>
<dbReference type="SUPFAM" id="SSF55205">
    <property type="entry name" value="EPT/RTPC-like"/>
    <property type="match status" value="1"/>
</dbReference>
<dbReference type="STRING" id="381665.SAMN05216554_3332"/>
<comment type="subcellular location">
    <subcellularLocation>
        <location evidence="7">Cytoplasm</location>
    </subcellularLocation>
</comment>
<dbReference type="GO" id="GO:0008652">
    <property type="term" value="P:amino acid biosynthetic process"/>
    <property type="evidence" value="ECO:0007669"/>
    <property type="project" value="UniProtKB-KW"/>
</dbReference>
<evidence type="ECO:0000256" key="3">
    <source>
        <dbReference type="ARBA" id="ARBA00022605"/>
    </source>
</evidence>
<feature type="binding site" evidence="7">
    <location>
        <position position="22"/>
    </location>
    <ligand>
        <name>3-phosphoshikimate</name>
        <dbReference type="ChEBI" id="CHEBI:145989"/>
    </ligand>
</feature>
<dbReference type="Proteomes" id="UP000198891">
    <property type="component" value="Unassembled WGS sequence"/>
</dbReference>
<dbReference type="Pfam" id="PF00275">
    <property type="entry name" value="EPSP_synthase"/>
    <property type="match status" value="1"/>
</dbReference>
<evidence type="ECO:0000313" key="10">
    <source>
        <dbReference type="Proteomes" id="UP000198891"/>
    </source>
</evidence>
<comment type="catalytic activity">
    <reaction evidence="6">
        <text>3-phosphoshikimate + phosphoenolpyruvate = 5-O-(1-carboxyvinyl)-3-phosphoshikimate + phosphate</text>
        <dbReference type="Rhea" id="RHEA:21256"/>
        <dbReference type="ChEBI" id="CHEBI:43474"/>
        <dbReference type="ChEBI" id="CHEBI:57701"/>
        <dbReference type="ChEBI" id="CHEBI:58702"/>
        <dbReference type="ChEBI" id="CHEBI:145989"/>
        <dbReference type="EC" id="2.5.1.19"/>
    </reaction>
    <physiologicalReaction direction="left-to-right" evidence="6">
        <dbReference type="Rhea" id="RHEA:21257"/>
    </physiologicalReaction>
</comment>
<feature type="binding site" evidence="7">
    <location>
        <position position="175"/>
    </location>
    <ligand>
        <name>3-phosphoshikimate</name>
        <dbReference type="ChEBI" id="CHEBI:145989"/>
    </ligand>
</feature>
<dbReference type="GO" id="GO:0009423">
    <property type="term" value="P:chorismate biosynthetic process"/>
    <property type="evidence" value="ECO:0007669"/>
    <property type="project" value="UniProtKB-UniRule"/>
</dbReference>
<evidence type="ECO:0000259" key="8">
    <source>
        <dbReference type="Pfam" id="PF00275"/>
    </source>
</evidence>
<evidence type="ECO:0000256" key="1">
    <source>
        <dbReference type="ARBA" id="ARBA00004811"/>
    </source>
</evidence>
<feature type="binding site" evidence="7">
    <location>
        <position position="130"/>
    </location>
    <ligand>
        <name>phosphoenolpyruvate</name>
        <dbReference type="ChEBI" id="CHEBI:58702"/>
    </ligand>
</feature>
<evidence type="ECO:0000256" key="6">
    <source>
        <dbReference type="ARBA" id="ARBA00044633"/>
    </source>
</evidence>
<organism evidence="9 10">
    <name type="scientific">Herbiconiux ginsengi</name>
    <dbReference type="NCBI Taxonomy" id="381665"/>
    <lineage>
        <taxon>Bacteria</taxon>
        <taxon>Bacillati</taxon>
        <taxon>Actinomycetota</taxon>
        <taxon>Actinomycetes</taxon>
        <taxon>Micrococcales</taxon>
        <taxon>Microbacteriaceae</taxon>
        <taxon>Herbiconiux</taxon>
    </lineage>
</organism>
<comment type="caution">
    <text evidence="7">Lacks conserved residue(s) required for the propagation of feature annotation.</text>
</comment>
<feature type="binding site" evidence="7">
    <location>
        <position position="102"/>
    </location>
    <ligand>
        <name>phosphoenolpyruvate</name>
        <dbReference type="ChEBI" id="CHEBI:58702"/>
    </ligand>
</feature>
<dbReference type="PANTHER" id="PTHR21090:SF5">
    <property type="entry name" value="PENTAFUNCTIONAL AROM POLYPEPTIDE"/>
    <property type="match status" value="1"/>
</dbReference>
<dbReference type="InterPro" id="IPR001986">
    <property type="entry name" value="Enolpyruvate_Tfrase_dom"/>
</dbReference>